<protein>
    <submittedName>
        <fullName evidence="1">Uncharacterized protein</fullName>
    </submittedName>
</protein>
<sequence>MTCEKMMQPFRKKEYLAVTETNCVSNGSTYSASKGIEESCRFRGNYSRSGERTRTDDEITLTTSHRPNKLVHSFLVISSHK</sequence>
<accession>A0AAV4WQF2</accession>
<organism evidence="1 2">
    <name type="scientific">Caerostris darwini</name>
    <dbReference type="NCBI Taxonomy" id="1538125"/>
    <lineage>
        <taxon>Eukaryota</taxon>
        <taxon>Metazoa</taxon>
        <taxon>Ecdysozoa</taxon>
        <taxon>Arthropoda</taxon>
        <taxon>Chelicerata</taxon>
        <taxon>Arachnida</taxon>
        <taxon>Araneae</taxon>
        <taxon>Araneomorphae</taxon>
        <taxon>Entelegynae</taxon>
        <taxon>Araneoidea</taxon>
        <taxon>Araneidae</taxon>
        <taxon>Caerostris</taxon>
    </lineage>
</organism>
<dbReference type="Proteomes" id="UP001054837">
    <property type="component" value="Unassembled WGS sequence"/>
</dbReference>
<name>A0AAV4WQF2_9ARAC</name>
<comment type="caution">
    <text evidence="1">The sequence shown here is derived from an EMBL/GenBank/DDBJ whole genome shotgun (WGS) entry which is preliminary data.</text>
</comment>
<reference evidence="1 2" key="1">
    <citation type="submission" date="2021-06" db="EMBL/GenBank/DDBJ databases">
        <title>Caerostris darwini draft genome.</title>
        <authorList>
            <person name="Kono N."/>
            <person name="Arakawa K."/>
        </authorList>
    </citation>
    <scope>NUCLEOTIDE SEQUENCE [LARGE SCALE GENOMIC DNA]</scope>
</reference>
<evidence type="ECO:0000313" key="2">
    <source>
        <dbReference type="Proteomes" id="UP001054837"/>
    </source>
</evidence>
<keyword evidence="2" id="KW-1185">Reference proteome</keyword>
<gene>
    <name evidence="1" type="ORF">CDAR_398191</name>
</gene>
<dbReference type="AlphaFoldDB" id="A0AAV4WQF2"/>
<proteinExistence type="predicted"/>
<evidence type="ECO:0000313" key="1">
    <source>
        <dbReference type="EMBL" id="GIY85072.1"/>
    </source>
</evidence>
<dbReference type="EMBL" id="BPLQ01015004">
    <property type="protein sequence ID" value="GIY85072.1"/>
    <property type="molecule type" value="Genomic_DNA"/>
</dbReference>